<keyword evidence="2" id="KW-1185">Reference proteome</keyword>
<accession>A0A813DQJ0</accession>
<dbReference type="AlphaFoldDB" id="A0A813DQJ0"/>
<reference evidence="1" key="1">
    <citation type="submission" date="2021-02" db="EMBL/GenBank/DDBJ databases">
        <authorList>
            <person name="Dougan E. K."/>
            <person name="Rhodes N."/>
            <person name="Thang M."/>
            <person name="Chan C."/>
        </authorList>
    </citation>
    <scope>NUCLEOTIDE SEQUENCE</scope>
</reference>
<comment type="caution">
    <text evidence="1">The sequence shown here is derived from an EMBL/GenBank/DDBJ whole genome shotgun (WGS) entry which is preliminary data.</text>
</comment>
<organism evidence="1 2">
    <name type="scientific">Polarella glacialis</name>
    <name type="common">Dinoflagellate</name>
    <dbReference type="NCBI Taxonomy" id="89957"/>
    <lineage>
        <taxon>Eukaryota</taxon>
        <taxon>Sar</taxon>
        <taxon>Alveolata</taxon>
        <taxon>Dinophyceae</taxon>
        <taxon>Suessiales</taxon>
        <taxon>Suessiaceae</taxon>
        <taxon>Polarella</taxon>
    </lineage>
</organism>
<gene>
    <name evidence="1" type="ORF">PGLA1383_LOCUS7275</name>
</gene>
<dbReference type="EMBL" id="CAJNNV010003154">
    <property type="protein sequence ID" value="CAE8588475.1"/>
    <property type="molecule type" value="Genomic_DNA"/>
</dbReference>
<evidence type="ECO:0000313" key="1">
    <source>
        <dbReference type="EMBL" id="CAE8588475.1"/>
    </source>
</evidence>
<dbReference type="Proteomes" id="UP000654075">
    <property type="component" value="Unassembled WGS sequence"/>
</dbReference>
<proteinExistence type="predicted"/>
<name>A0A813DQJ0_POLGL</name>
<protein>
    <submittedName>
        <fullName evidence="1">Uncharacterized protein</fullName>
    </submittedName>
</protein>
<evidence type="ECO:0000313" key="2">
    <source>
        <dbReference type="Proteomes" id="UP000654075"/>
    </source>
</evidence>
<sequence>MEQVTVDINSGTMQGDSIGGSVFNQVFCPFVQHARKHLQLLGLAEPFILRDWLTDEPVDVATTVSADDVATVTLFADPEQCDRTVFRAFASSLEKIRLAMHDDFPVVPNFHGRGSQTPMQKAIANDHPVGKRSLTAKD</sequence>